<keyword evidence="1" id="KW-0812">Transmembrane</keyword>
<dbReference type="EMBL" id="LNQE01001010">
    <property type="protein sequence ID" value="KUG21905.1"/>
    <property type="molecule type" value="Genomic_DNA"/>
</dbReference>
<dbReference type="Gene3D" id="3.30.450.20">
    <property type="entry name" value="PAS domain"/>
    <property type="match status" value="1"/>
</dbReference>
<evidence type="ECO:0000313" key="2">
    <source>
        <dbReference type="EMBL" id="KUG21905.1"/>
    </source>
</evidence>
<keyword evidence="1" id="KW-0472">Membrane</keyword>
<dbReference type="AlphaFoldDB" id="A0A0W8FMD9"/>
<organism evidence="2">
    <name type="scientific">hydrocarbon metagenome</name>
    <dbReference type="NCBI Taxonomy" id="938273"/>
    <lineage>
        <taxon>unclassified sequences</taxon>
        <taxon>metagenomes</taxon>
        <taxon>ecological metagenomes</taxon>
    </lineage>
</organism>
<proteinExistence type="predicted"/>
<evidence type="ECO:0000256" key="1">
    <source>
        <dbReference type="SAM" id="Phobius"/>
    </source>
</evidence>
<evidence type="ECO:0008006" key="3">
    <source>
        <dbReference type="Google" id="ProtNLM"/>
    </source>
</evidence>
<reference evidence="2" key="1">
    <citation type="journal article" date="2015" name="Proc. Natl. Acad. Sci. U.S.A.">
        <title>Networks of energetic and metabolic interactions define dynamics in microbial communities.</title>
        <authorList>
            <person name="Embree M."/>
            <person name="Liu J.K."/>
            <person name="Al-Bassam M.M."/>
            <person name="Zengler K."/>
        </authorList>
    </citation>
    <scope>NUCLEOTIDE SEQUENCE</scope>
</reference>
<feature type="transmembrane region" description="Helical" evidence="1">
    <location>
        <begin position="357"/>
        <end position="381"/>
    </location>
</feature>
<keyword evidence="1" id="KW-1133">Transmembrane helix</keyword>
<name>A0A0W8FMD9_9ZZZZ</name>
<gene>
    <name evidence="2" type="ORF">ASZ90_008330</name>
</gene>
<dbReference type="InterPro" id="IPR029151">
    <property type="entry name" value="Sensor-like_sf"/>
</dbReference>
<comment type="caution">
    <text evidence="2">The sequence shown here is derived from an EMBL/GenBank/DDBJ whole genome shotgun (WGS) entry which is preliminary data.</text>
</comment>
<accession>A0A0W8FMD9</accession>
<sequence>MAFLIANGMFKLGVTVKERTVNVLDNKSQEDMKARAVNTANEIAKFLTECKKDLQVSTIIPSTESVYKQFIAENKKLIWVKRDGKVQQVLIPLYKEMALIDRTGNEQIKIVDGQAVPANKRVNVSTPANTTYKSEDFFAKTKSLNKGEIYASPVTGFYVDKTAFDKGQRFEGIVRFATPVFNKDGFAGIITLAVDYRHLAAFTDQLVPTQAERVFETDASTGNYAYMVDNRGYIVSHPADYHIVGLNPNGTTVPTVTAQNASEMAKKGTEALNMFQLGFMDPNIFNIAKEAATGKSGILMYKFGGITKFVAYAPIKFYASNLPEPAGFGWVGLGLDVEKYNYEAMKVSKEIEKEAKAWTATVIFILIASMIILFFIMLLLVRGISRSLESKIPEGSEVGAFDDDDDDDK</sequence>
<dbReference type="SUPFAM" id="SSF103190">
    <property type="entry name" value="Sensory domain-like"/>
    <property type="match status" value="1"/>
</dbReference>
<protein>
    <recommendedName>
        <fullName evidence="3">Methyl-accepting chemotaxis protein</fullName>
    </recommendedName>
</protein>